<dbReference type="Pfam" id="PF07589">
    <property type="entry name" value="PEP-CTERM"/>
    <property type="match status" value="1"/>
</dbReference>
<feature type="chain" id="PRO_5045131526" evidence="1">
    <location>
        <begin position="32"/>
        <end position="319"/>
    </location>
</feature>
<dbReference type="Proteomes" id="UP001209701">
    <property type="component" value="Unassembled WGS sequence"/>
</dbReference>
<proteinExistence type="predicted"/>
<sequence length="319" mass="32983">MKTMNFSVIMTRAALGTCAGLALWMPLNASATTSYGAPEALNRPGFAETLPWDISDSGVIVGQSDGVGFIYSAGVFSSFSHPDATAGTSLTGIANDGTLVGIYGVGNPDDGKFQSFIYSAGSLSAFSAAGSSSTNIRHISSDGRYLTGYAEDVNGTASAFAFDRSSQKFIDLHVAGDLFSFAQGANIMGQVTGSFNRGGGVRGAFIVDLNTMSRTEYLTVDGLTYPRFRDINDSGVIAGFASGQAFVGRPGDWTVFPGVADSTIAAYGINNQGMLVGYKSDNVTGAASGWVAAPVPEPATWALMALGLASLALRKRSQG</sequence>
<feature type="domain" description="Ice-binding protein C-terminal" evidence="2">
    <location>
        <begin position="294"/>
        <end position="316"/>
    </location>
</feature>
<evidence type="ECO:0000256" key="1">
    <source>
        <dbReference type="SAM" id="SignalP"/>
    </source>
</evidence>
<feature type="signal peptide" evidence="1">
    <location>
        <begin position="1"/>
        <end position="31"/>
    </location>
</feature>
<dbReference type="NCBIfam" id="TIGR02595">
    <property type="entry name" value="PEP_CTERM"/>
    <property type="match status" value="1"/>
</dbReference>
<keyword evidence="4" id="KW-1185">Reference proteome</keyword>
<evidence type="ECO:0000313" key="3">
    <source>
        <dbReference type="EMBL" id="MCV2370774.1"/>
    </source>
</evidence>
<evidence type="ECO:0000259" key="2">
    <source>
        <dbReference type="Pfam" id="PF07589"/>
    </source>
</evidence>
<accession>A0ABT2YL32</accession>
<dbReference type="RefSeq" id="WP_263573363.1">
    <property type="nucleotide sequence ID" value="NZ_JAJIRN010000010.1"/>
</dbReference>
<name>A0ABT2YL32_9BURK</name>
<protein>
    <submittedName>
        <fullName evidence="3">PEP-CTERM sorting domain-containing protein</fullName>
    </submittedName>
</protein>
<gene>
    <name evidence="3" type="ORF">LNV07_22030</name>
</gene>
<reference evidence="3 4" key="1">
    <citation type="submission" date="2021-11" db="EMBL/GenBank/DDBJ databases">
        <authorList>
            <person name="Liang Q."/>
            <person name="Mou H."/>
            <person name="Liu Z."/>
        </authorList>
    </citation>
    <scope>NUCLEOTIDE SEQUENCE [LARGE SCALE GENOMIC DNA]</scope>
    <source>
        <strain evidence="3 4">CHU3</strain>
    </source>
</reference>
<dbReference type="InterPro" id="IPR013424">
    <property type="entry name" value="Ice-binding_C"/>
</dbReference>
<organism evidence="3 4">
    <name type="scientific">Roseateles oligotrophus</name>
    <dbReference type="NCBI Taxonomy" id="1769250"/>
    <lineage>
        <taxon>Bacteria</taxon>
        <taxon>Pseudomonadati</taxon>
        <taxon>Pseudomonadota</taxon>
        <taxon>Betaproteobacteria</taxon>
        <taxon>Burkholderiales</taxon>
        <taxon>Sphaerotilaceae</taxon>
        <taxon>Roseateles</taxon>
    </lineage>
</organism>
<evidence type="ECO:0000313" key="4">
    <source>
        <dbReference type="Proteomes" id="UP001209701"/>
    </source>
</evidence>
<keyword evidence="1" id="KW-0732">Signal</keyword>
<comment type="caution">
    <text evidence="3">The sequence shown here is derived from an EMBL/GenBank/DDBJ whole genome shotgun (WGS) entry which is preliminary data.</text>
</comment>
<dbReference type="EMBL" id="JAJIRN010000010">
    <property type="protein sequence ID" value="MCV2370774.1"/>
    <property type="molecule type" value="Genomic_DNA"/>
</dbReference>